<feature type="domain" description="Hedgehog/Intein (Hint)" evidence="1">
    <location>
        <begin position="38"/>
        <end position="169"/>
    </location>
</feature>
<dbReference type="Pfam" id="PF13403">
    <property type="entry name" value="Hint_2"/>
    <property type="match status" value="1"/>
</dbReference>
<gene>
    <name evidence="2" type="ORF">DI396_03630</name>
</gene>
<dbReference type="EMBL" id="QFVT01000002">
    <property type="protein sequence ID" value="PYC49147.1"/>
    <property type="molecule type" value="Genomic_DNA"/>
</dbReference>
<proteinExistence type="predicted"/>
<evidence type="ECO:0000313" key="2">
    <source>
        <dbReference type="EMBL" id="PYC49147.1"/>
    </source>
</evidence>
<dbReference type="InterPro" id="IPR028992">
    <property type="entry name" value="Hedgehog/Intein_dom"/>
</dbReference>
<evidence type="ECO:0000259" key="1">
    <source>
        <dbReference type="Pfam" id="PF13403"/>
    </source>
</evidence>
<accession>A0A2V4NRH5</accession>
<keyword evidence="3" id="KW-1185">Reference proteome</keyword>
<dbReference type="SUPFAM" id="SSF51294">
    <property type="entry name" value="Hedgehog/intein (Hint) domain"/>
    <property type="match status" value="1"/>
</dbReference>
<dbReference type="Proteomes" id="UP000248012">
    <property type="component" value="Unassembled WGS sequence"/>
</dbReference>
<comment type="caution">
    <text evidence="2">The sequence shown here is derived from an EMBL/GenBank/DDBJ whole genome shotgun (WGS) entry which is preliminary data.</text>
</comment>
<protein>
    <recommendedName>
        <fullName evidence="1">Hedgehog/Intein (Hint) domain-containing protein</fullName>
    </recommendedName>
</protein>
<reference evidence="2 3" key="1">
    <citation type="submission" date="2018-05" db="EMBL/GenBank/DDBJ databases">
        <title>Oceanovita maritima gen. nov., sp. nov., a marine bacterium in the family Rhodobacteraceae isolated from surface seawater of Lundu port Xiamen, China.</title>
        <authorList>
            <person name="Hetharua B.H."/>
            <person name="Min D."/>
            <person name="Liao H."/>
            <person name="Tian Y."/>
        </authorList>
    </citation>
    <scope>NUCLEOTIDE SEQUENCE [LARGE SCALE GENOMIC DNA]</scope>
    <source>
        <strain evidence="2 3">FSX-11</strain>
    </source>
</reference>
<name>A0A2V4NRH5_9RHOB</name>
<dbReference type="OrthoDB" id="7685535at2"/>
<dbReference type="InterPro" id="IPR036844">
    <property type="entry name" value="Hint_dom_sf"/>
</dbReference>
<organism evidence="2 3">
    <name type="scientific">Litorivita pollutaquae</name>
    <dbReference type="NCBI Taxonomy" id="2200892"/>
    <lineage>
        <taxon>Bacteria</taxon>
        <taxon>Pseudomonadati</taxon>
        <taxon>Pseudomonadota</taxon>
        <taxon>Alphaproteobacteria</taxon>
        <taxon>Rhodobacterales</taxon>
        <taxon>Paracoccaceae</taxon>
        <taxon>Litorivita</taxon>
    </lineage>
</organism>
<dbReference type="AlphaFoldDB" id="A0A2V4NRH5"/>
<evidence type="ECO:0000313" key="3">
    <source>
        <dbReference type="Proteomes" id="UP000248012"/>
    </source>
</evidence>
<sequence length="227" mass="24680">MNRMFRWKSSVLEGTRKRMTETTGAYDGGAVGVQSGIVAETKVATSSGWRGVDAIAVGDKVLTFDGGLQVVTGITRRKLWNGEMDCPQRFWPLEVPAHALGNVEVTYLLPNQGVMVESDAAEEMLGDPFALIPAKALVGLRDIAPVFPHREMEIISLHFEEDQIVFANSGALFFCPTEADLLRDAFEAPKKTAYDVLPMQEALALASYIEAEIAAVEARAPRAQPVG</sequence>